<keyword evidence="3" id="KW-1185">Reference proteome</keyword>
<dbReference type="SUPFAM" id="SSF53901">
    <property type="entry name" value="Thiolase-like"/>
    <property type="match status" value="1"/>
</dbReference>
<proteinExistence type="predicted"/>
<evidence type="ECO:0000313" key="2">
    <source>
        <dbReference type="EMBL" id="MDI2099025.1"/>
    </source>
</evidence>
<reference evidence="2 3" key="1">
    <citation type="submission" date="2023-04" db="EMBL/GenBank/DDBJ databases">
        <title>Klugiella caeni sp. nov. isolated from the sludge of biochemical tank.</title>
        <authorList>
            <person name="Geng K."/>
        </authorList>
    </citation>
    <scope>NUCLEOTIDE SEQUENCE [LARGE SCALE GENOMIC DNA]</scope>
    <source>
        <strain evidence="2 3">YN-L-19</strain>
    </source>
</reference>
<dbReference type="PANTHER" id="PTHR42870">
    <property type="entry name" value="ACETYL-COA C-ACETYLTRANSFERASE"/>
    <property type="match status" value="1"/>
</dbReference>
<dbReference type="Pfam" id="PF22691">
    <property type="entry name" value="Thiolase_C_1"/>
    <property type="match status" value="1"/>
</dbReference>
<dbReference type="AlphaFoldDB" id="A0AAW6TAD5"/>
<name>A0AAW6TAD5_9MICO</name>
<protein>
    <submittedName>
        <fullName evidence="2">Thiolase family protein</fullName>
    </submittedName>
</protein>
<accession>A0AAW6TAD5</accession>
<gene>
    <name evidence="2" type="ORF">QF206_08630</name>
</gene>
<dbReference type="PANTHER" id="PTHR42870:SF1">
    <property type="entry name" value="NON-SPECIFIC LIPID-TRANSFER PROTEIN-LIKE 2"/>
    <property type="match status" value="1"/>
</dbReference>
<comment type="caution">
    <text evidence="2">The sequence shown here is derived from an EMBL/GenBank/DDBJ whole genome shotgun (WGS) entry which is preliminary data.</text>
</comment>
<dbReference type="EMBL" id="JASATX010000003">
    <property type="protein sequence ID" value="MDI2099025.1"/>
    <property type="molecule type" value="Genomic_DNA"/>
</dbReference>
<dbReference type="GO" id="GO:0016746">
    <property type="term" value="F:acyltransferase activity"/>
    <property type="evidence" value="ECO:0007669"/>
    <property type="project" value="InterPro"/>
</dbReference>
<feature type="domain" description="Thiolase C-terminal" evidence="1">
    <location>
        <begin position="137"/>
        <end position="254"/>
    </location>
</feature>
<dbReference type="RefSeq" id="WP_281488810.1">
    <property type="nucleotide sequence ID" value="NZ_JASATX010000003.1"/>
</dbReference>
<dbReference type="Gene3D" id="3.40.47.10">
    <property type="match status" value="1"/>
</dbReference>
<dbReference type="InterPro" id="IPR016039">
    <property type="entry name" value="Thiolase-like"/>
</dbReference>
<organism evidence="2 3">
    <name type="scientific">Ruicaihuangia caeni</name>
    <dbReference type="NCBI Taxonomy" id="3042517"/>
    <lineage>
        <taxon>Bacteria</taxon>
        <taxon>Bacillati</taxon>
        <taxon>Actinomycetota</taxon>
        <taxon>Actinomycetes</taxon>
        <taxon>Micrococcales</taxon>
        <taxon>Microbacteriaceae</taxon>
        <taxon>Ruicaihuangia</taxon>
    </lineage>
</organism>
<evidence type="ECO:0000313" key="3">
    <source>
        <dbReference type="Proteomes" id="UP001321506"/>
    </source>
</evidence>
<evidence type="ECO:0000259" key="1">
    <source>
        <dbReference type="Pfam" id="PF22691"/>
    </source>
</evidence>
<dbReference type="Proteomes" id="UP001321506">
    <property type="component" value="Unassembled WGS sequence"/>
</dbReference>
<dbReference type="InterPro" id="IPR055140">
    <property type="entry name" value="Thiolase_C_2"/>
</dbReference>
<sequence>MDAAAFEKLVTRYNRATEEHLSPLPLTGPNALFAMLTTRQMEERGLEPADYGRIAVAQRSWAGLNPGAVYRQPLSLEEYFAAPMVADPLRRYDCVPSVTGANAVVVVADDRATGMPRARVLGVTSSFNRDDQGGNGLVTGVAESADAAWQSTGVAPSDIDVLSVYDDYPAMVVAQLNDLGVVHASDTSRFIRERVATRDYALNTSGGQLSAGQAGSAGGMHGLVEVVRQLRREAGDRQAAKARIGAVTGYGMVLYRYGSCGNVTVLEAAA</sequence>
<dbReference type="CDD" id="cd00829">
    <property type="entry name" value="SCP-x_thiolase"/>
    <property type="match status" value="1"/>
</dbReference>